<protein>
    <submittedName>
        <fullName evidence="1">Uncharacterized protein</fullName>
    </submittedName>
</protein>
<reference evidence="1 2" key="1">
    <citation type="submission" date="2023-08" db="EMBL/GenBank/DDBJ databases">
        <title>Genome sequencing of plant associated microbes to promote plant fitness in Sorghum bicolor and Oryza sativa.</title>
        <authorList>
            <person name="Coleman-Derr D."/>
        </authorList>
    </citation>
    <scope>NUCLEOTIDE SEQUENCE [LARGE SCALE GENOMIC DNA]</scope>
    <source>
        <strain evidence="1 2">SLBN-33</strain>
    </source>
</reference>
<sequence length="75" mass="7907">MSAIIDAVSDSFSEFAGCSLGVNRDERMGDLLRVTIIVSESLQQRMAIAQLTTGSTPASSSVRNTEAMIGTLIGK</sequence>
<proteinExistence type="predicted"/>
<comment type="caution">
    <text evidence="1">The sequence shown here is derived from an EMBL/GenBank/DDBJ whole genome shotgun (WGS) entry which is preliminary data.</text>
</comment>
<name>A0ABD5CSE1_9BURK</name>
<organism evidence="1 2">
    <name type="scientific">Paraburkholderia graminis</name>
    <dbReference type="NCBI Taxonomy" id="60548"/>
    <lineage>
        <taxon>Bacteria</taxon>
        <taxon>Pseudomonadati</taxon>
        <taxon>Pseudomonadota</taxon>
        <taxon>Betaproteobacteria</taxon>
        <taxon>Burkholderiales</taxon>
        <taxon>Burkholderiaceae</taxon>
        <taxon>Paraburkholderia</taxon>
    </lineage>
</organism>
<evidence type="ECO:0000313" key="1">
    <source>
        <dbReference type="EMBL" id="MDR6208127.1"/>
    </source>
</evidence>
<dbReference type="EMBL" id="JAVIZN010000003">
    <property type="protein sequence ID" value="MDR6208127.1"/>
    <property type="molecule type" value="Genomic_DNA"/>
</dbReference>
<dbReference type="RefSeq" id="WP_374709785.1">
    <property type="nucleotide sequence ID" value="NZ_JAVIZN010000003.1"/>
</dbReference>
<accession>A0ABD5CSE1</accession>
<evidence type="ECO:0000313" key="2">
    <source>
        <dbReference type="Proteomes" id="UP001245184"/>
    </source>
</evidence>
<gene>
    <name evidence="1" type="ORF">QF025_006928</name>
</gene>
<dbReference type="Proteomes" id="UP001245184">
    <property type="component" value="Unassembled WGS sequence"/>
</dbReference>
<dbReference type="AlphaFoldDB" id="A0ABD5CSE1"/>